<dbReference type="GO" id="GO:0003677">
    <property type="term" value="F:DNA binding"/>
    <property type="evidence" value="ECO:0007669"/>
    <property type="project" value="UniProtKB-KW"/>
</dbReference>
<dbReference type="InterPro" id="IPR008920">
    <property type="entry name" value="TF_FadR/GntR_C"/>
</dbReference>
<dbReference type="GO" id="GO:0003700">
    <property type="term" value="F:DNA-binding transcription factor activity"/>
    <property type="evidence" value="ECO:0007669"/>
    <property type="project" value="InterPro"/>
</dbReference>
<gene>
    <name evidence="5" type="ORF">HMPREF9336_03498</name>
</gene>
<comment type="caution">
    <text evidence="5">The sequence shown here is derived from an EMBL/GenBank/DDBJ whole genome shotgun (WGS) entry which is preliminary data.</text>
</comment>
<dbReference type="AlphaFoldDB" id="E5XVH6"/>
<dbReference type="eggNOG" id="COG1802">
    <property type="taxonomic scope" value="Bacteria"/>
</dbReference>
<evidence type="ECO:0000256" key="3">
    <source>
        <dbReference type="ARBA" id="ARBA00023163"/>
    </source>
</evidence>
<evidence type="ECO:0000256" key="1">
    <source>
        <dbReference type="ARBA" id="ARBA00023015"/>
    </source>
</evidence>
<sequence length="234" mass="25823">MSTELRADLGPDMPLREAVYRALRDELMNGAVKFGERLTEPKLSARFGVSRTPVREALGLLCADGLLRREEYGFSPVRPSIPKILDLYELRLTIELGALRRVADNPGLAHDRAALLRLRGEWTALRDDPPAQEPGFVVRDEGFHEALCAAAGNAELARALASANSRIRHVRMFDFMANARVETTIAEHLEILGAVLDGDLELAQRLLRAHIGESLDVVLGRVSRAMATMSMDSD</sequence>
<dbReference type="Proteomes" id="UP000004816">
    <property type="component" value="Unassembled WGS sequence"/>
</dbReference>
<keyword evidence="2" id="KW-0238">DNA-binding</keyword>
<dbReference type="CDD" id="cd07377">
    <property type="entry name" value="WHTH_GntR"/>
    <property type="match status" value="1"/>
</dbReference>
<keyword evidence="3" id="KW-0804">Transcription</keyword>
<dbReference type="SUPFAM" id="SSF48008">
    <property type="entry name" value="GntR ligand-binding domain-like"/>
    <property type="match status" value="1"/>
</dbReference>
<evidence type="ECO:0000259" key="4">
    <source>
        <dbReference type="PROSITE" id="PS50949"/>
    </source>
</evidence>
<feature type="domain" description="HTH gntR-type" evidence="4">
    <location>
        <begin position="13"/>
        <end position="80"/>
    </location>
</feature>
<dbReference type="RefSeq" id="WP_007472597.1">
    <property type="nucleotide sequence ID" value="NZ_KI391954.1"/>
</dbReference>
<keyword evidence="6" id="KW-1185">Reference proteome</keyword>
<name>E5XVH6_SEGRC</name>
<dbReference type="InterPro" id="IPR036390">
    <property type="entry name" value="WH_DNA-bd_sf"/>
</dbReference>
<dbReference type="Pfam" id="PF07729">
    <property type="entry name" value="FCD"/>
    <property type="match status" value="1"/>
</dbReference>
<dbReference type="InterPro" id="IPR000524">
    <property type="entry name" value="Tscrpt_reg_HTH_GntR"/>
</dbReference>
<proteinExistence type="predicted"/>
<dbReference type="SMART" id="SM00345">
    <property type="entry name" value="HTH_GNTR"/>
    <property type="match status" value="1"/>
</dbReference>
<dbReference type="InterPro" id="IPR011711">
    <property type="entry name" value="GntR_C"/>
</dbReference>
<evidence type="ECO:0000313" key="5">
    <source>
        <dbReference type="EMBL" id="EFV11649.1"/>
    </source>
</evidence>
<reference evidence="5 6" key="1">
    <citation type="journal article" date="2011" name="Stand. Genomic Sci.">
        <title>High quality draft genome sequence of Segniliparus rugosus CDC 945(T)= (ATCC BAA-974(T)).</title>
        <authorList>
            <person name="Earl A.M."/>
            <person name="Desjardins C.A."/>
            <person name="Fitzgerald M.G."/>
            <person name="Arachchi H.M."/>
            <person name="Zeng Q."/>
            <person name="Mehta T."/>
            <person name="Griggs A."/>
            <person name="Birren B.W."/>
            <person name="Toney N.C."/>
            <person name="Carr J."/>
            <person name="Posey J."/>
            <person name="Butler W.R."/>
        </authorList>
    </citation>
    <scope>NUCLEOTIDE SEQUENCE [LARGE SCALE GENOMIC DNA]</scope>
    <source>
        <strain evidence="6">ATCC BAA-974 / DSM 45345 / CCUG 50838 / CIP 108380 / JCM 13579 / CDC 945</strain>
    </source>
</reference>
<accession>E5XVH6</accession>
<dbReference type="STRING" id="679197.HMPREF9336_03498"/>
<dbReference type="PROSITE" id="PS50949">
    <property type="entry name" value="HTH_GNTR"/>
    <property type="match status" value="1"/>
</dbReference>
<dbReference type="SUPFAM" id="SSF46785">
    <property type="entry name" value="Winged helix' DNA-binding domain"/>
    <property type="match status" value="1"/>
</dbReference>
<evidence type="ECO:0000256" key="2">
    <source>
        <dbReference type="ARBA" id="ARBA00023125"/>
    </source>
</evidence>
<dbReference type="PANTHER" id="PTHR43537">
    <property type="entry name" value="TRANSCRIPTIONAL REGULATOR, GNTR FAMILY"/>
    <property type="match status" value="1"/>
</dbReference>
<protein>
    <recommendedName>
        <fullName evidence="4">HTH gntR-type domain-containing protein</fullName>
    </recommendedName>
</protein>
<keyword evidence="1" id="KW-0805">Transcription regulation</keyword>
<organism evidence="5 6">
    <name type="scientific">Segniliparus rugosus (strain ATCC BAA-974 / DSM 45345 / CCUG 50838 / CIP 108380 / JCM 13579 / CDC 945)</name>
    <dbReference type="NCBI Taxonomy" id="679197"/>
    <lineage>
        <taxon>Bacteria</taxon>
        <taxon>Bacillati</taxon>
        <taxon>Actinomycetota</taxon>
        <taxon>Actinomycetes</taxon>
        <taxon>Mycobacteriales</taxon>
        <taxon>Segniliparaceae</taxon>
        <taxon>Segniliparus</taxon>
    </lineage>
</organism>
<dbReference type="Pfam" id="PF00392">
    <property type="entry name" value="GntR"/>
    <property type="match status" value="1"/>
</dbReference>
<dbReference type="EMBL" id="ACZI02000003">
    <property type="protein sequence ID" value="EFV11649.1"/>
    <property type="molecule type" value="Genomic_DNA"/>
</dbReference>
<dbReference type="InterPro" id="IPR036388">
    <property type="entry name" value="WH-like_DNA-bd_sf"/>
</dbReference>
<dbReference type="Gene3D" id="1.10.10.10">
    <property type="entry name" value="Winged helix-like DNA-binding domain superfamily/Winged helix DNA-binding domain"/>
    <property type="match status" value="1"/>
</dbReference>
<evidence type="ECO:0000313" key="6">
    <source>
        <dbReference type="Proteomes" id="UP000004816"/>
    </source>
</evidence>
<dbReference type="PANTHER" id="PTHR43537:SF45">
    <property type="entry name" value="GNTR FAMILY REGULATORY PROTEIN"/>
    <property type="match status" value="1"/>
</dbReference>
<dbReference type="Gene3D" id="1.20.120.530">
    <property type="entry name" value="GntR ligand-binding domain-like"/>
    <property type="match status" value="1"/>
</dbReference>
<dbReference type="SMART" id="SM00895">
    <property type="entry name" value="FCD"/>
    <property type="match status" value="1"/>
</dbReference>
<dbReference type="PRINTS" id="PR00035">
    <property type="entry name" value="HTHGNTR"/>
</dbReference>
<dbReference type="HOGENOM" id="CLU_017584_5_2_11"/>